<feature type="domain" description="Cation efflux protein transmembrane" evidence="7">
    <location>
        <begin position="14"/>
        <end position="160"/>
    </location>
</feature>
<accession>A0A9Q4NS93</accession>
<comment type="subcellular location">
    <subcellularLocation>
        <location evidence="1">Membrane</location>
        <topology evidence="1">Multi-pass membrane protein</topology>
    </subcellularLocation>
</comment>
<organism evidence="8 9">
    <name type="scientific">Corynebacterium pilbarense</name>
    <dbReference type="NCBI Taxonomy" id="1288393"/>
    <lineage>
        <taxon>Bacteria</taxon>
        <taxon>Bacillati</taxon>
        <taxon>Actinomycetota</taxon>
        <taxon>Actinomycetes</taxon>
        <taxon>Mycobacteriales</taxon>
        <taxon>Corynebacteriaceae</taxon>
        <taxon>Corynebacterium</taxon>
    </lineage>
</organism>
<dbReference type="Pfam" id="PF01545">
    <property type="entry name" value="Cation_efflux"/>
    <property type="match status" value="1"/>
</dbReference>
<keyword evidence="4 6" id="KW-0472">Membrane</keyword>
<evidence type="ECO:0000256" key="5">
    <source>
        <dbReference type="SAM" id="MobiDB-lite"/>
    </source>
</evidence>
<evidence type="ECO:0000256" key="3">
    <source>
        <dbReference type="ARBA" id="ARBA00022989"/>
    </source>
</evidence>
<feature type="transmembrane region" description="Helical" evidence="6">
    <location>
        <begin position="12"/>
        <end position="35"/>
    </location>
</feature>
<comment type="caution">
    <text evidence="8">The sequence shown here is derived from an EMBL/GenBank/DDBJ whole genome shotgun (WGS) entry which is preliminary data.</text>
</comment>
<feature type="transmembrane region" description="Helical" evidence="6">
    <location>
        <begin position="104"/>
        <end position="126"/>
    </location>
</feature>
<dbReference type="GO" id="GO:0008324">
    <property type="term" value="F:monoatomic cation transmembrane transporter activity"/>
    <property type="evidence" value="ECO:0007669"/>
    <property type="project" value="InterPro"/>
</dbReference>
<dbReference type="InterPro" id="IPR027469">
    <property type="entry name" value="Cation_efflux_TMD_sf"/>
</dbReference>
<dbReference type="EMBL" id="JANRML010000007">
    <property type="protein sequence ID" value="MCZ2221155.1"/>
    <property type="molecule type" value="Genomic_DNA"/>
</dbReference>
<name>A0A9Q4NS93_9CORY</name>
<dbReference type="Proteomes" id="UP001071110">
    <property type="component" value="Unassembled WGS sequence"/>
</dbReference>
<keyword evidence="2 6" id="KW-0812">Transmembrane</keyword>
<keyword evidence="3 6" id="KW-1133">Transmembrane helix</keyword>
<feature type="transmembrane region" description="Helical" evidence="6">
    <location>
        <begin position="146"/>
        <end position="166"/>
    </location>
</feature>
<dbReference type="SUPFAM" id="SSF161111">
    <property type="entry name" value="Cation efflux protein transmembrane domain-like"/>
    <property type="match status" value="1"/>
</dbReference>
<dbReference type="InterPro" id="IPR058533">
    <property type="entry name" value="Cation_efflux_TM"/>
</dbReference>
<evidence type="ECO:0000256" key="4">
    <source>
        <dbReference type="ARBA" id="ARBA00023136"/>
    </source>
</evidence>
<evidence type="ECO:0000259" key="7">
    <source>
        <dbReference type="Pfam" id="PF01545"/>
    </source>
</evidence>
<dbReference type="RefSeq" id="WP_269027857.1">
    <property type="nucleotide sequence ID" value="NZ_BAABDP010000004.1"/>
</dbReference>
<gene>
    <name evidence="8" type="ORF">NUW87_07165</name>
</gene>
<evidence type="ECO:0000256" key="2">
    <source>
        <dbReference type="ARBA" id="ARBA00022692"/>
    </source>
</evidence>
<protein>
    <submittedName>
        <fullName evidence="8">Cation transporter</fullName>
    </submittedName>
</protein>
<evidence type="ECO:0000256" key="6">
    <source>
        <dbReference type="SAM" id="Phobius"/>
    </source>
</evidence>
<evidence type="ECO:0000313" key="9">
    <source>
        <dbReference type="Proteomes" id="UP001071110"/>
    </source>
</evidence>
<proteinExistence type="predicted"/>
<evidence type="ECO:0000313" key="8">
    <source>
        <dbReference type="EMBL" id="MCZ2221155.1"/>
    </source>
</evidence>
<dbReference type="Gene3D" id="1.20.1510.10">
    <property type="entry name" value="Cation efflux protein transmembrane domain"/>
    <property type="match status" value="1"/>
</dbReference>
<evidence type="ECO:0000256" key="1">
    <source>
        <dbReference type="ARBA" id="ARBA00004141"/>
    </source>
</evidence>
<reference evidence="8" key="1">
    <citation type="submission" date="2022-08" db="EMBL/GenBank/DDBJ databases">
        <title>Corynebacterium sp. nov., isolated from clinical breast specimens.</title>
        <authorList>
            <person name="Zhang T."/>
        </authorList>
    </citation>
    <scope>NUCLEOTIDE SEQUENCE</scope>
    <source>
        <strain evidence="8">CCUG 57942</strain>
    </source>
</reference>
<dbReference type="GO" id="GO:0016020">
    <property type="term" value="C:membrane"/>
    <property type="evidence" value="ECO:0007669"/>
    <property type="project" value="UniProtKB-SubCell"/>
</dbReference>
<feature type="region of interest" description="Disordered" evidence="5">
    <location>
        <begin position="171"/>
        <end position="192"/>
    </location>
</feature>
<sequence>MEDSLGAQKIRRAVLIVALLNLAYFFVEFAGAVAIGSASLFADSADFLEDTAINLLVFFAVAWPAARRRTAGSVLAALILIPAVAAIVTVVTKIMNPVAPSPEGLTGIAVGALVVNVVCAILLMQLRGEGSSLATGAWLAARNDALANLLIIAAGLLTFVWGDRLVRHRRRRDHRRDQPLRRQGSLGGIPRGARLCRGGFRGHGRRLNAA</sequence>
<keyword evidence="9" id="KW-1185">Reference proteome</keyword>
<dbReference type="AlphaFoldDB" id="A0A9Q4NS93"/>
<feature type="transmembrane region" description="Helical" evidence="6">
    <location>
        <begin position="72"/>
        <end position="92"/>
    </location>
</feature>